<dbReference type="NCBIfam" id="NF012099">
    <property type="entry name" value="SubclassA2"/>
    <property type="match status" value="1"/>
</dbReference>
<evidence type="ECO:0000256" key="1">
    <source>
        <dbReference type="ARBA" id="ARBA00001526"/>
    </source>
</evidence>
<comment type="caution">
    <text evidence="8">The sequence shown here is derived from an EMBL/GenBank/DDBJ whole genome shotgun (WGS) entry which is preliminary data.</text>
</comment>
<dbReference type="Proteomes" id="UP000660862">
    <property type="component" value="Unassembled WGS sequence"/>
</dbReference>
<dbReference type="GO" id="GO:0030655">
    <property type="term" value="P:beta-lactam antibiotic catabolic process"/>
    <property type="evidence" value="ECO:0007669"/>
    <property type="project" value="InterPro"/>
</dbReference>
<comment type="catalytic activity">
    <reaction evidence="1 6">
        <text>a beta-lactam + H2O = a substituted beta-amino acid</text>
        <dbReference type="Rhea" id="RHEA:20401"/>
        <dbReference type="ChEBI" id="CHEBI:15377"/>
        <dbReference type="ChEBI" id="CHEBI:35627"/>
        <dbReference type="ChEBI" id="CHEBI:140347"/>
        <dbReference type="EC" id="3.5.2.6"/>
    </reaction>
</comment>
<dbReference type="EC" id="3.5.2.6" evidence="3 6"/>
<feature type="domain" description="Beta-lactamase class A catalytic" evidence="7">
    <location>
        <begin position="50"/>
        <end position="273"/>
    </location>
</feature>
<evidence type="ECO:0000256" key="5">
    <source>
        <dbReference type="ARBA" id="ARBA00023251"/>
    </source>
</evidence>
<evidence type="ECO:0000256" key="2">
    <source>
        <dbReference type="ARBA" id="ARBA00009009"/>
    </source>
</evidence>
<comment type="similarity">
    <text evidence="2 6">Belongs to the class-A beta-lactamase family.</text>
</comment>
<evidence type="ECO:0000256" key="6">
    <source>
        <dbReference type="RuleBase" id="RU361140"/>
    </source>
</evidence>
<protein>
    <recommendedName>
        <fullName evidence="3 6">Beta-lactamase</fullName>
        <ecNumber evidence="3 6">3.5.2.6</ecNumber>
    </recommendedName>
</protein>
<proteinExistence type="inferred from homology"/>
<organism evidence="8 9">
    <name type="scientific">Parapedobacter pyrenivorans</name>
    <dbReference type="NCBI Taxonomy" id="1305674"/>
    <lineage>
        <taxon>Bacteria</taxon>
        <taxon>Pseudomonadati</taxon>
        <taxon>Bacteroidota</taxon>
        <taxon>Sphingobacteriia</taxon>
        <taxon>Sphingobacteriales</taxon>
        <taxon>Sphingobacteriaceae</taxon>
        <taxon>Parapedobacter</taxon>
    </lineage>
</organism>
<dbReference type="AlphaFoldDB" id="A0A917HGE4"/>
<dbReference type="NCBIfam" id="NF033103">
    <property type="entry name" value="bla_class_A"/>
    <property type="match status" value="1"/>
</dbReference>
<keyword evidence="9" id="KW-1185">Reference proteome</keyword>
<dbReference type="GO" id="GO:0046677">
    <property type="term" value="P:response to antibiotic"/>
    <property type="evidence" value="ECO:0007669"/>
    <property type="project" value="UniProtKB-UniRule"/>
</dbReference>
<keyword evidence="5 6" id="KW-0046">Antibiotic resistance</keyword>
<accession>A0A917HGE4</accession>
<evidence type="ECO:0000313" key="8">
    <source>
        <dbReference type="EMBL" id="GGG77664.1"/>
    </source>
</evidence>
<dbReference type="InterPro" id="IPR023650">
    <property type="entry name" value="Beta-lactam_class-A_AS"/>
</dbReference>
<keyword evidence="4 6" id="KW-0378">Hydrolase</keyword>
<sequence>MIASLKKWISVGCLLLVAACGTPARKTNALLQQIEQIAASKNAEIGVAIARDDGNDVVMYNADKRFPMQSVFKFHIAAALLSEIDKGKFAVDQRIIIGPEDLTPDIWSPIREAYPTGVELTIADAMEYMVSQSDNVACDVLLRLIGGPEVVEDFFIERGITDISIKINEEIMQANWDLQFQNWTTPRAANEALALFYRNENGQLSKESHNFIWEVMEKTQTGPNRLKGHLPIGTVVAHKTGFSGTNEEGITAAVHDIGVIRLPQGSHFFISVFLTNSTENIETNERIIADIAKAAWDYFTNETE</sequence>
<evidence type="ECO:0000256" key="4">
    <source>
        <dbReference type="ARBA" id="ARBA00022801"/>
    </source>
</evidence>
<dbReference type="PROSITE" id="PS51257">
    <property type="entry name" value="PROKAR_LIPOPROTEIN"/>
    <property type="match status" value="1"/>
</dbReference>
<dbReference type="EMBL" id="BMER01000001">
    <property type="protein sequence ID" value="GGG77664.1"/>
    <property type="molecule type" value="Genomic_DNA"/>
</dbReference>
<reference evidence="8" key="1">
    <citation type="journal article" date="2014" name="Int. J. Syst. Evol. Microbiol.">
        <title>Complete genome sequence of Corynebacterium casei LMG S-19264T (=DSM 44701T), isolated from a smear-ripened cheese.</title>
        <authorList>
            <consortium name="US DOE Joint Genome Institute (JGI-PGF)"/>
            <person name="Walter F."/>
            <person name="Albersmeier A."/>
            <person name="Kalinowski J."/>
            <person name="Ruckert C."/>
        </authorList>
    </citation>
    <scope>NUCLEOTIDE SEQUENCE</scope>
    <source>
        <strain evidence="8">CGMCC 1.12195</strain>
    </source>
</reference>
<dbReference type="RefSeq" id="WP_188504538.1">
    <property type="nucleotide sequence ID" value="NZ_BMER01000001.1"/>
</dbReference>
<reference evidence="8" key="2">
    <citation type="submission" date="2020-09" db="EMBL/GenBank/DDBJ databases">
        <authorList>
            <person name="Sun Q."/>
            <person name="Zhou Y."/>
        </authorList>
    </citation>
    <scope>NUCLEOTIDE SEQUENCE</scope>
    <source>
        <strain evidence="8">CGMCC 1.12195</strain>
    </source>
</reference>
<evidence type="ECO:0000256" key="3">
    <source>
        <dbReference type="ARBA" id="ARBA00012865"/>
    </source>
</evidence>
<dbReference type="PROSITE" id="PS00146">
    <property type="entry name" value="BETA_LACTAMASE_A"/>
    <property type="match status" value="1"/>
</dbReference>
<name>A0A917HGE4_9SPHI</name>
<dbReference type="Pfam" id="PF13354">
    <property type="entry name" value="Beta-lactamase2"/>
    <property type="match status" value="1"/>
</dbReference>
<dbReference type="PANTHER" id="PTHR35333">
    <property type="entry name" value="BETA-LACTAMASE"/>
    <property type="match status" value="1"/>
</dbReference>
<dbReference type="SUPFAM" id="SSF56601">
    <property type="entry name" value="beta-lactamase/transpeptidase-like"/>
    <property type="match status" value="1"/>
</dbReference>
<dbReference type="GO" id="GO:0008800">
    <property type="term" value="F:beta-lactamase activity"/>
    <property type="evidence" value="ECO:0007669"/>
    <property type="project" value="UniProtKB-UniRule"/>
</dbReference>
<evidence type="ECO:0000259" key="7">
    <source>
        <dbReference type="Pfam" id="PF13354"/>
    </source>
</evidence>
<evidence type="ECO:0000313" key="9">
    <source>
        <dbReference type="Proteomes" id="UP000660862"/>
    </source>
</evidence>
<dbReference type="Gene3D" id="3.40.710.10">
    <property type="entry name" value="DD-peptidase/beta-lactamase superfamily"/>
    <property type="match status" value="1"/>
</dbReference>
<dbReference type="InterPro" id="IPR045155">
    <property type="entry name" value="Beta-lactam_cat"/>
</dbReference>
<gene>
    <name evidence="8" type="ORF">GCM10007415_07050</name>
</gene>
<dbReference type="InterPro" id="IPR012338">
    <property type="entry name" value="Beta-lactam/transpept-like"/>
</dbReference>
<dbReference type="InterPro" id="IPR000871">
    <property type="entry name" value="Beta-lactam_class-A"/>
</dbReference>
<dbReference type="PRINTS" id="PR00118">
    <property type="entry name" value="BLACTAMASEA"/>
</dbReference>
<dbReference type="PANTHER" id="PTHR35333:SF3">
    <property type="entry name" value="BETA-LACTAMASE-TYPE TRANSPEPTIDASE FOLD CONTAINING PROTEIN"/>
    <property type="match status" value="1"/>
</dbReference>